<evidence type="ECO:0000313" key="1">
    <source>
        <dbReference type="EMBL" id="KAG2426599.1"/>
    </source>
</evidence>
<dbReference type="PANTHER" id="PTHR12393:SF6">
    <property type="entry name" value="SPHINGOMYELIN PHOSPHODIESTERASE 2"/>
    <property type="match status" value="1"/>
</dbReference>
<dbReference type="PANTHER" id="PTHR12393">
    <property type="entry name" value="SPHINGOMYELIN PHOSPHODIESTERASE RELATED"/>
    <property type="match status" value="1"/>
</dbReference>
<reference evidence="1" key="1">
    <citation type="journal article" date="2020" name="bioRxiv">
        <title>Comparative genomics of Chlamydomonas.</title>
        <authorList>
            <person name="Craig R.J."/>
            <person name="Hasan A.R."/>
            <person name="Ness R.W."/>
            <person name="Keightley P.D."/>
        </authorList>
    </citation>
    <scope>NUCLEOTIDE SEQUENCE</scope>
    <source>
        <strain evidence="1">SAG 7.73</strain>
    </source>
</reference>
<protein>
    <submittedName>
        <fullName evidence="1">Uncharacterized protein</fullName>
    </submittedName>
</protein>
<evidence type="ECO:0000313" key="2">
    <source>
        <dbReference type="Proteomes" id="UP000650467"/>
    </source>
</evidence>
<dbReference type="GO" id="GO:0030149">
    <property type="term" value="P:sphingolipid catabolic process"/>
    <property type="evidence" value="ECO:0007669"/>
    <property type="project" value="TreeGrafter"/>
</dbReference>
<dbReference type="Proteomes" id="UP000650467">
    <property type="component" value="Unassembled WGS sequence"/>
</dbReference>
<dbReference type="AlphaFoldDB" id="A0A835VV33"/>
<dbReference type="GO" id="GO:0046513">
    <property type="term" value="P:ceramide biosynthetic process"/>
    <property type="evidence" value="ECO:0007669"/>
    <property type="project" value="TreeGrafter"/>
</dbReference>
<gene>
    <name evidence="1" type="ORF">HXX76_012915</name>
</gene>
<proteinExistence type="predicted"/>
<dbReference type="GO" id="GO:0071944">
    <property type="term" value="C:cell periphery"/>
    <property type="evidence" value="ECO:0007669"/>
    <property type="project" value="TreeGrafter"/>
</dbReference>
<comment type="caution">
    <text evidence="1">The sequence shown here is derived from an EMBL/GenBank/DDBJ whole genome shotgun (WGS) entry which is preliminary data.</text>
</comment>
<keyword evidence="2" id="KW-1185">Reference proteome</keyword>
<dbReference type="GO" id="GO:0005783">
    <property type="term" value="C:endoplasmic reticulum"/>
    <property type="evidence" value="ECO:0007669"/>
    <property type="project" value="TreeGrafter"/>
</dbReference>
<name>A0A835VV33_CHLIN</name>
<sequence length="390" mass="41283">MSNPLSHHPPSLDAALAHCGTAVEADALASAITAGDLETCWRLFETEGCEWDGCLVGTAAAHAGSLPVFEWLVHTMPHRELDLGGNLLPAIFYAGHCSKRGESSMLAHVASSYTLAALQQYYEPWGTGLLEGVEPKLRLLLAAAASPTPDWADKCGWLWARGVLPYQLPELLRQQAASPTAAAGPAAAGAGGPLPAEGPAAQQLQQESMELIAAAAAEQGHVPVLRLLRRRGFVFQLGVAIDLVAVAQGGSEEALSWAVAALEAAGQAPKPLSCSELECLLILGNLAAADWLVRHGLAPQKQELLMHMLLKTRDQTRISLLQWVVGMGGEQERVGSQQQVQWTAELHAALVGMQGHWRYAVPAHKRWLAALIDVAAAEAQGGRTSAHAGV</sequence>
<dbReference type="EMBL" id="JAEHOC010000046">
    <property type="protein sequence ID" value="KAG2426599.1"/>
    <property type="molecule type" value="Genomic_DNA"/>
</dbReference>
<dbReference type="OrthoDB" id="151517at2759"/>
<organism evidence="1 2">
    <name type="scientific">Chlamydomonas incerta</name>
    <dbReference type="NCBI Taxonomy" id="51695"/>
    <lineage>
        <taxon>Eukaryota</taxon>
        <taxon>Viridiplantae</taxon>
        <taxon>Chlorophyta</taxon>
        <taxon>core chlorophytes</taxon>
        <taxon>Chlorophyceae</taxon>
        <taxon>CS clade</taxon>
        <taxon>Chlamydomonadales</taxon>
        <taxon>Chlamydomonadaceae</taxon>
        <taxon>Chlamydomonas</taxon>
    </lineage>
</organism>
<accession>A0A835VV33</accession>
<dbReference type="GO" id="GO:0004620">
    <property type="term" value="F:phospholipase activity"/>
    <property type="evidence" value="ECO:0007669"/>
    <property type="project" value="TreeGrafter"/>
</dbReference>
<dbReference type="GO" id="GO:0016020">
    <property type="term" value="C:membrane"/>
    <property type="evidence" value="ECO:0007669"/>
    <property type="project" value="TreeGrafter"/>
</dbReference>